<evidence type="ECO:0000313" key="6">
    <source>
        <dbReference type="Proteomes" id="UP000297900"/>
    </source>
</evidence>
<evidence type="ECO:0000313" key="5">
    <source>
        <dbReference type="EMBL" id="TFE30648.1"/>
    </source>
</evidence>
<comment type="subcellular location">
    <subcellularLocation>
        <location evidence="1">Cell envelope</location>
    </subcellularLocation>
</comment>
<dbReference type="AlphaFoldDB" id="A0A4Y8M6B9"/>
<dbReference type="GO" id="GO:0030246">
    <property type="term" value="F:carbohydrate binding"/>
    <property type="evidence" value="ECO:0007669"/>
    <property type="project" value="UniProtKB-ARBA"/>
</dbReference>
<gene>
    <name evidence="5" type="ORF">E2980_02365</name>
</gene>
<dbReference type="PANTHER" id="PTHR46847">
    <property type="entry name" value="D-ALLOSE-BINDING PERIPLASMIC PROTEIN-RELATED"/>
    <property type="match status" value="1"/>
</dbReference>
<dbReference type="EMBL" id="SOMN01000002">
    <property type="protein sequence ID" value="TFE30648.1"/>
    <property type="molecule type" value="Genomic_DNA"/>
</dbReference>
<keyword evidence="6" id="KW-1185">Reference proteome</keyword>
<dbReference type="InterPro" id="IPR025997">
    <property type="entry name" value="SBP_2_dom"/>
</dbReference>
<protein>
    <submittedName>
        <fullName evidence="5">LacI family transcriptional regulator</fullName>
    </submittedName>
</protein>
<keyword evidence="3" id="KW-0732">Signal</keyword>
<comment type="similarity">
    <text evidence="2">Belongs to the bacterial solute-binding protein 2 family.</text>
</comment>
<proteinExistence type="inferred from homology"/>
<comment type="caution">
    <text evidence="5">The sequence shown here is derived from an EMBL/GenBank/DDBJ whole genome shotgun (WGS) entry which is preliminary data.</text>
</comment>
<name>A0A4Y8M6B9_9BACL</name>
<dbReference type="Pfam" id="PF13407">
    <property type="entry name" value="Peripla_BP_4"/>
    <property type="match status" value="1"/>
</dbReference>
<dbReference type="CDD" id="cd20006">
    <property type="entry name" value="PBP1_ABC_sugar_binding-like"/>
    <property type="match status" value="1"/>
</dbReference>
<dbReference type="Gene3D" id="3.40.50.2300">
    <property type="match status" value="2"/>
</dbReference>
<sequence length="327" mass="35443">MRKIIIGCVAAVVLASGIGALYAFVSNPWTEKDKPILFVPKTVDGRIDFWQVLGQGVHMAAKEFGEQVQTVGTVAESDISGQIALLEKAIEERPKAIVMAASDYNQLVPVARKIRSAGIPLITVDSGLNGGISASFIATDNYKAGKQAGQSMAQGLDESARIAIVSFVKGSTPAMERERGVRDQLKESGMESVLEETYYSDASESKAYEIVKQLLRDKPDLDGIVCLNEPTTVGAAKAVKELLAGERPKMVGFDSSTDEIAFLEEDIIQAIVVQKPFNMGYLAVRVAVDVTKGREVETLIDTGSEVITKMNMYTKENQKLLFPFEGQ</sequence>
<evidence type="ECO:0000259" key="4">
    <source>
        <dbReference type="Pfam" id="PF13407"/>
    </source>
</evidence>
<evidence type="ECO:0000256" key="1">
    <source>
        <dbReference type="ARBA" id="ARBA00004196"/>
    </source>
</evidence>
<dbReference type="OrthoDB" id="6196975at2"/>
<dbReference type="Proteomes" id="UP000297900">
    <property type="component" value="Unassembled WGS sequence"/>
</dbReference>
<feature type="domain" description="Periplasmic binding protein" evidence="4">
    <location>
        <begin position="38"/>
        <end position="294"/>
    </location>
</feature>
<dbReference type="SUPFAM" id="SSF53822">
    <property type="entry name" value="Periplasmic binding protein-like I"/>
    <property type="match status" value="1"/>
</dbReference>
<evidence type="ECO:0000256" key="3">
    <source>
        <dbReference type="ARBA" id="ARBA00022729"/>
    </source>
</evidence>
<dbReference type="PANTHER" id="PTHR46847:SF1">
    <property type="entry name" value="D-ALLOSE-BINDING PERIPLASMIC PROTEIN-RELATED"/>
    <property type="match status" value="1"/>
</dbReference>
<organism evidence="5 6">
    <name type="scientific">Cohnella luojiensis</name>
    <dbReference type="NCBI Taxonomy" id="652876"/>
    <lineage>
        <taxon>Bacteria</taxon>
        <taxon>Bacillati</taxon>
        <taxon>Bacillota</taxon>
        <taxon>Bacilli</taxon>
        <taxon>Bacillales</taxon>
        <taxon>Paenibacillaceae</taxon>
        <taxon>Cohnella</taxon>
    </lineage>
</organism>
<accession>A0A4Y8M6B9</accession>
<evidence type="ECO:0000256" key="2">
    <source>
        <dbReference type="ARBA" id="ARBA00007639"/>
    </source>
</evidence>
<reference evidence="5 6" key="1">
    <citation type="submission" date="2019-03" db="EMBL/GenBank/DDBJ databases">
        <title>Cohnella endophytica sp. nov., a novel endophytic bacterium isolated from bark of Sonneratia apetala.</title>
        <authorList>
            <person name="Tuo L."/>
        </authorList>
    </citation>
    <scope>NUCLEOTIDE SEQUENCE [LARGE SCALE GENOMIC DNA]</scope>
    <source>
        <strain evidence="5 6">CCTCC AB 208254</strain>
    </source>
</reference>
<dbReference type="InterPro" id="IPR028082">
    <property type="entry name" value="Peripla_BP_I"/>
</dbReference>
<dbReference type="GO" id="GO:0030313">
    <property type="term" value="C:cell envelope"/>
    <property type="evidence" value="ECO:0007669"/>
    <property type="project" value="UniProtKB-SubCell"/>
</dbReference>
<dbReference type="RefSeq" id="WP_135150529.1">
    <property type="nucleotide sequence ID" value="NZ_SOMN01000002.1"/>
</dbReference>